<reference evidence="2" key="1">
    <citation type="submission" date="2021-03" db="EMBL/GenBank/DDBJ databases">
        <authorList>
            <person name="Tagirdzhanova G."/>
        </authorList>
    </citation>
    <scope>NUCLEOTIDE SEQUENCE</scope>
</reference>
<dbReference type="InterPro" id="IPR039327">
    <property type="entry name" value="CON7-like"/>
</dbReference>
<sequence length="620" mass="68766">MAEVGYAHPSGRNREEKHSSVPANAMLHSVIASMIGVAGAGFRLSLILNAVGSEISNADCDIHNIAKDISLFSLMLKQVGRAMEEGKTVASQNAVETVTEIRDQSQVVFDEIKNMVDLAQGRDDHGHLRSITIAQRIKWCFKKRKVQYLLGQLESLKLSLSIMLQILQMGKTIAATREDSWRAPLTEHTMRQDRAEIQNMIVVQHWSLVELRKLYELAEKEAEEETMSPTAEDPPPSYDAAGNAETSYYEDQASNGILRLSIQGPPVPEKIPGDSQALVKFEEKPLQQLDQQFTLALTRENQTLGAPVYDIVNHLLHEWTRIPEAEARPSPPHSRGHPSPPNSRGHPSPPHSRKPSVNLSAMPTYYESDEDTSDSEFERSSDIKGRYIEGPRKGVDKNVRFRARVESDEEEEDHYRSRRRAPKKHVLYSKDDTSSDTESEVSPPPRAAGSRRSSDASNVPYSRDGPERRPRPYSGRSNGPENPGRPISRGISQPSIPQGRPLPNQQWQPTPPIPVGLRPQQSYSLPGGPPRMPNGSPYVPAGYMGQSSQPPTGNNFPQQQPQQRPSVPPMPPRQQSHRDKEKRRSAEKDASSASKNLRRGLFGGAAVAGILDLLSGLDGL</sequence>
<feature type="compositionally biased region" description="Basic and acidic residues" evidence="1">
    <location>
        <begin position="376"/>
        <end position="406"/>
    </location>
</feature>
<gene>
    <name evidence="2" type="ORF">ALECFALPRED_001781</name>
</gene>
<dbReference type="AlphaFoldDB" id="A0A8H3F9W2"/>
<name>A0A8H3F9W2_9LECA</name>
<dbReference type="Proteomes" id="UP000664203">
    <property type="component" value="Unassembled WGS sequence"/>
</dbReference>
<comment type="caution">
    <text evidence="2">The sequence shown here is derived from an EMBL/GenBank/DDBJ whole genome shotgun (WGS) entry which is preliminary data.</text>
</comment>
<feature type="compositionally biased region" description="Basic residues" evidence="1">
    <location>
        <begin position="416"/>
        <end position="427"/>
    </location>
</feature>
<protein>
    <submittedName>
        <fullName evidence="2">Uncharacterized protein</fullName>
    </submittedName>
</protein>
<proteinExistence type="predicted"/>
<dbReference type="EMBL" id="CAJPDR010000146">
    <property type="protein sequence ID" value="CAF9921402.1"/>
    <property type="molecule type" value="Genomic_DNA"/>
</dbReference>
<keyword evidence="3" id="KW-1185">Reference proteome</keyword>
<feature type="region of interest" description="Disordered" evidence="1">
    <location>
        <begin position="326"/>
        <end position="602"/>
    </location>
</feature>
<dbReference type="PANTHER" id="PTHR36167:SF4">
    <property type="entry name" value="FUNGAL N-TERMINAL DOMAIN-CONTAINING PROTEIN"/>
    <property type="match status" value="1"/>
</dbReference>
<feature type="compositionally biased region" description="Low complexity" evidence="1">
    <location>
        <begin position="447"/>
        <end position="457"/>
    </location>
</feature>
<feature type="compositionally biased region" description="Low complexity" evidence="1">
    <location>
        <begin position="549"/>
        <end position="565"/>
    </location>
</feature>
<feature type="compositionally biased region" description="Basic and acidic residues" evidence="1">
    <location>
        <begin position="576"/>
        <end position="590"/>
    </location>
</feature>
<dbReference type="GO" id="GO:0006355">
    <property type="term" value="P:regulation of DNA-templated transcription"/>
    <property type="evidence" value="ECO:0007669"/>
    <property type="project" value="InterPro"/>
</dbReference>
<evidence type="ECO:0000313" key="3">
    <source>
        <dbReference type="Proteomes" id="UP000664203"/>
    </source>
</evidence>
<dbReference type="OrthoDB" id="5431013at2759"/>
<dbReference type="PANTHER" id="PTHR36167">
    <property type="entry name" value="C2H2 FINGER DOMAIN TRANSCRIPTION FACTOR (EUROFUNG)-RELATED"/>
    <property type="match status" value="1"/>
</dbReference>
<evidence type="ECO:0000256" key="1">
    <source>
        <dbReference type="SAM" id="MobiDB-lite"/>
    </source>
</evidence>
<feature type="region of interest" description="Disordered" evidence="1">
    <location>
        <begin position="222"/>
        <end position="243"/>
    </location>
</feature>
<feature type="region of interest" description="Disordered" evidence="1">
    <location>
        <begin position="1"/>
        <end position="20"/>
    </location>
</feature>
<accession>A0A8H3F9W2</accession>
<organism evidence="2 3">
    <name type="scientific">Alectoria fallacina</name>
    <dbReference type="NCBI Taxonomy" id="1903189"/>
    <lineage>
        <taxon>Eukaryota</taxon>
        <taxon>Fungi</taxon>
        <taxon>Dikarya</taxon>
        <taxon>Ascomycota</taxon>
        <taxon>Pezizomycotina</taxon>
        <taxon>Lecanoromycetes</taxon>
        <taxon>OSLEUM clade</taxon>
        <taxon>Lecanoromycetidae</taxon>
        <taxon>Lecanorales</taxon>
        <taxon>Lecanorineae</taxon>
        <taxon>Parmeliaceae</taxon>
        <taxon>Alectoria</taxon>
    </lineage>
</organism>
<evidence type="ECO:0000313" key="2">
    <source>
        <dbReference type="EMBL" id="CAF9921402.1"/>
    </source>
</evidence>